<comment type="caution">
    <text evidence="2">The sequence shown here is derived from an EMBL/GenBank/DDBJ whole genome shotgun (WGS) entry which is preliminary data.</text>
</comment>
<protein>
    <submittedName>
        <fullName evidence="2">Uncharacterized protein</fullName>
    </submittedName>
</protein>
<gene>
    <name evidence="2" type="ORF">ElyMa_003982900</name>
</gene>
<sequence length="85" mass="9145">MLVSVDPLGMEQRARTPGQCLHTNCLTKPSGARAALRSTAMGQGDRRTFVDLPSRAADLTGQGPQAVVPPRTRPRISNGIRHLLD</sequence>
<proteinExistence type="predicted"/>
<accession>A0AAV4FXH8</accession>
<feature type="region of interest" description="Disordered" evidence="1">
    <location>
        <begin position="57"/>
        <end position="85"/>
    </location>
</feature>
<name>A0AAV4FXH8_9GAST</name>
<keyword evidence="3" id="KW-1185">Reference proteome</keyword>
<dbReference type="AlphaFoldDB" id="A0AAV4FXH8"/>
<dbReference type="EMBL" id="BMAT01008104">
    <property type="protein sequence ID" value="GFR77969.1"/>
    <property type="molecule type" value="Genomic_DNA"/>
</dbReference>
<reference evidence="2 3" key="1">
    <citation type="journal article" date="2021" name="Elife">
        <title>Chloroplast acquisition without the gene transfer in kleptoplastic sea slugs, Plakobranchus ocellatus.</title>
        <authorList>
            <person name="Maeda T."/>
            <person name="Takahashi S."/>
            <person name="Yoshida T."/>
            <person name="Shimamura S."/>
            <person name="Takaki Y."/>
            <person name="Nagai Y."/>
            <person name="Toyoda A."/>
            <person name="Suzuki Y."/>
            <person name="Arimoto A."/>
            <person name="Ishii H."/>
            <person name="Satoh N."/>
            <person name="Nishiyama T."/>
            <person name="Hasebe M."/>
            <person name="Maruyama T."/>
            <person name="Minagawa J."/>
            <person name="Obokata J."/>
            <person name="Shigenobu S."/>
        </authorList>
    </citation>
    <scope>NUCLEOTIDE SEQUENCE [LARGE SCALE GENOMIC DNA]</scope>
</reference>
<organism evidence="2 3">
    <name type="scientific">Elysia marginata</name>
    <dbReference type="NCBI Taxonomy" id="1093978"/>
    <lineage>
        <taxon>Eukaryota</taxon>
        <taxon>Metazoa</taxon>
        <taxon>Spiralia</taxon>
        <taxon>Lophotrochozoa</taxon>
        <taxon>Mollusca</taxon>
        <taxon>Gastropoda</taxon>
        <taxon>Heterobranchia</taxon>
        <taxon>Euthyneura</taxon>
        <taxon>Panpulmonata</taxon>
        <taxon>Sacoglossa</taxon>
        <taxon>Placobranchoidea</taxon>
        <taxon>Plakobranchidae</taxon>
        <taxon>Elysia</taxon>
    </lineage>
</organism>
<dbReference type="Proteomes" id="UP000762676">
    <property type="component" value="Unassembled WGS sequence"/>
</dbReference>
<evidence type="ECO:0000256" key="1">
    <source>
        <dbReference type="SAM" id="MobiDB-lite"/>
    </source>
</evidence>
<evidence type="ECO:0000313" key="3">
    <source>
        <dbReference type="Proteomes" id="UP000762676"/>
    </source>
</evidence>
<evidence type="ECO:0000313" key="2">
    <source>
        <dbReference type="EMBL" id="GFR77969.1"/>
    </source>
</evidence>